<dbReference type="PANTHER" id="PTHR43132:SF2">
    <property type="entry name" value="ARSENICAL RESISTANCE OPERON REPRESSOR ARSR-RELATED"/>
    <property type="match status" value="1"/>
</dbReference>
<reference evidence="5 6" key="1">
    <citation type="submission" date="2021-04" db="EMBL/GenBank/DDBJ databases">
        <title>Chitinophaga sp. nov., isolated from the rhizosphere soil.</title>
        <authorList>
            <person name="He S."/>
        </authorList>
    </citation>
    <scope>NUCLEOTIDE SEQUENCE [LARGE SCALE GENOMIC DNA]</scope>
    <source>
        <strain evidence="5 6">2R12</strain>
    </source>
</reference>
<evidence type="ECO:0000256" key="2">
    <source>
        <dbReference type="ARBA" id="ARBA00023125"/>
    </source>
</evidence>
<evidence type="ECO:0000313" key="6">
    <source>
        <dbReference type="Proteomes" id="UP000676386"/>
    </source>
</evidence>
<dbReference type="PROSITE" id="PS50987">
    <property type="entry name" value="HTH_ARSR_2"/>
    <property type="match status" value="1"/>
</dbReference>
<keyword evidence="2" id="KW-0238">DNA-binding</keyword>
<gene>
    <name evidence="5" type="ORF">KE626_16645</name>
</gene>
<evidence type="ECO:0000313" key="5">
    <source>
        <dbReference type="EMBL" id="MBS0028951.1"/>
    </source>
</evidence>
<proteinExistence type="predicted"/>
<dbReference type="SMART" id="SM00418">
    <property type="entry name" value="HTH_ARSR"/>
    <property type="match status" value="1"/>
</dbReference>
<keyword evidence="1" id="KW-0805">Transcription regulation</keyword>
<dbReference type="InterPro" id="IPR051011">
    <property type="entry name" value="Metal_resp_trans_reg"/>
</dbReference>
<organism evidence="5 6">
    <name type="scientific">Chitinophaga hostae</name>
    <dbReference type="NCBI Taxonomy" id="2831022"/>
    <lineage>
        <taxon>Bacteria</taxon>
        <taxon>Pseudomonadati</taxon>
        <taxon>Bacteroidota</taxon>
        <taxon>Chitinophagia</taxon>
        <taxon>Chitinophagales</taxon>
        <taxon>Chitinophagaceae</taxon>
        <taxon>Chitinophaga</taxon>
    </lineage>
</organism>
<dbReference type="InterPro" id="IPR011991">
    <property type="entry name" value="ArsR-like_HTH"/>
</dbReference>
<protein>
    <submittedName>
        <fullName evidence="5">Helix-turn-helix transcriptional regulator</fullName>
    </submittedName>
</protein>
<feature type="domain" description="HTH arsR-type" evidence="4">
    <location>
        <begin position="16"/>
        <end position="109"/>
    </location>
</feature>
<dbReference type="InterPro" id="IPR036390">
    <property type="entry name" value="WH_DNA-bd_sf"/>
</dbReference>
<name>A0ABS5J154_9BACT</name>
<keyword evidence="6" id="KW-1185">Reference proteome</keyword>
<dbReference type="SUPFAM" id="SSF46785">
    <property type="entry name" value="Winged helix' DNA-binding domain"/>
    <property type="match status" value="1"/>
</dbReference>
<comment type="caution">
    <text evidence="5">The sequence shown here is derived from an EMBL/GenBank/DDBJ whole genome shotgun (WGS) entry which is preliminary data.</text>
</comment>
<dbReference type="PRINTS" id="PR00778">
    <property type="entry name" value="HTHARSR"/>
</dbReference>
<dbReference type="InterPro" id="IPR036388">
    <property type="entry name" value="WH-like_DNA-bd_sf"/>
</dbReference>
<dbReference type="Gene3D" id="1.10.10.10">
    <property type="entry name" value="Winged helix-like DNA-binding domain superfamily/Winged helix DNA-binding domain"/>
    <property type="match status" value="1"/>
</dbReference>
<sequence length="109" mass="12700">MFLCFSPYLYIRLNQFPDMDNKKFEKISRALSDASRITILQHFKKKQGCLYCAEITDLLELTQPSVSHHLKQLVDADLLIPEKEGRNLKYILNQKVLGDYIDRLIALKA</sequence>
<dbReference type="EMBL" id="JAGTXB010000007">
    <property type="protein sequence ID" value="MBS0028951.1"/>
    <property type="molecule type" value="Genomic_DNA"/>
</dbReference>
<dbReference type="Pfam" id="PF12840">
    <property type="entry name" value="HTH_20"/>
    <property type="match status" value="1"/>
</dbReference>
<evidence type="ECO:0000256" key="3">
    <source>
        <dbReference type="ARBA" id="ARBA00023163"/>
    </source>
</evidence>
<keyword evidence="3" id="KW-0804">Transcription</keyword>
<dbReference type="Proteomes" id="UP000676386">
    <property type="component" value="Unassembled WGS sequence"/>
</dbReference>
<dbReference type="NCBIfam" id="NF033788">
    <property type="entry name" value="HTH_metalloreg"/>
    <property type="match status" value="1"/>
</dbReference>
<dbReference type="PANTHER" id="PTHR43132">
    <property type="entry name" value="ARSENICAL RESISTANCE OPERON REPRESSOR ARSR-RELATED"/>
    <property type="match status" value="1"/>
</dbReference>
<evidence type="ECO:0000259" key="4">
    <source>
        <dbReference type="PROSITE" id="PS50987"/>
    </source>
</evidence>
<dbReference type="InterPro" id="IPR001845">
    <property type="entry name" value="HTH_ArsR_DNA-bd_dom"/>
</dbReference>
<evidence type="ECO:0000256" key="1">
    <source>
        <dbReference type="ARBA" id="ARBA00023015"/>
    </source>
</evidence>
<dbReference type="CDD" id="cd00090">
    <property type="entry name" value="HTH_ARSR"/>
    <property type="match status" value="1"/>
</dbReference>
<accession>A0ABS5J154</accession>